<name>M6HKP2_LEPIR</name>
<evidence type="ECO:0000313" key="1">
    <source>
        <dbReference type="EMBL" id="EMM97913.1"/>
    </source>
</evidence>
<reference evidence="1 2" key="1">
    <citation type="submission" date="2013-01" db="EMBL/GenBank/DDBJ databases">
        <authorList>
            <person name="Harkins D.M."/>
            <person name="Durkin A.S."/>
            <person name="Brinkac L.M."/>
            <person name="Haft D.H."/>
            <person name="Selengut J.D."/>
            <person name="Sanka R."/>
            <person name="DePew J."/>
            <person name="Purushe J."/>
            <person name="Tulsiani S.M."/>
            <person name="Graham G.C."/>
            <person name="Burns M.-A."/>
            <person name="Dohnt M.F."/>
            <person name="Smythe L.D."/>
            <person name="McKay D.B."/>
            <person name="Craig S.B."/>
            <person name="Vinetz J.M."/>
            <person name="Sutton G.G."/>
            <person name="Nierman W.C."/>
            <person name="Fouts D.E."/>
        </authorList>
    </citation>
    <scope>NUCLEOTIDE SEQUENCE [LARGE SCALE GENOMIC DNA]</scope>
    <source>
        <strain evidence="1 2">LT2156</strain>
    </source>
</reference>
<dbReference type="AlphaFoldDB" id="M6HKP2"/>
<evidence type="ECO:0000313" key="2">
    <source>
        <dbReference type="Proteomes" id="UP000012089"/>
    </source>
</evidence>
<protein>
    <submittedName>
        <fullName evidence="1">Uncharacterized protein</fullName>
    </submittedName>
</protein>
<accession>M6HKP2</accession>
<sequence>MSESQEKTIRKKYGLFSLNDHLNLEINSLKECAIKMDTCIKNAMNFIHIPILKIQTEKNVKIVV</sequence>
<dbReference type="EMBL" id="AFMF02000005">
    <property type="protein sequence ID" value="EMM97913.1"/>
    <property type="molecule type" value="Genomic_DNA"/>
</dbReference>
<dbReference type="Proteomes" id="UP000012089">
    <property type="component" value="Unassembled WGS sequence"/>
</dbReference>
<organism evidence="1 2">
    <name type="scientific">Leptospira interrogans serovar Zanoni str. LT2156</name>
    <dbReference type="NCBI Taxonomy" id="1001601"/>
    <lineage>
        <taxon>Bacteria</taxon>
        <taxon>Pseudomonadati</taxon>
        <taxon>Spirochaetota</taxon>
        <taxon>Spirochaetia</taxon>
        <taxon>Leptospirales</taxon>
        <taxon>Leptospiraceae</taxon>
        <taxon>Leptospira</taxon>
    </lineage>
</organism>
<comment type="caution">
    <text evidence="1">The sequence shown here is derived from an EMBL/GenBank/DDBJ whole genome shotgun (WGS) entry which is preliminary data.</text>
</comment>
<proteinExistence type="predicted"/>
<gene>
    <name evidence="1" type="ORF">LEP1GSC158_3403</name>
</gene>